<dbReference type="AlphaFoldDB" id="A0A9X4P5X7"/>
<evidence type="ECO:0000313" key="2">
    <source>
        <dbReference type="Proteomes" id="UP001153199"/>
    </source>
</evidence>
<comment type="caution">
    <text evidence="1">The sequence shown here is derived from an EMBL/GenBank/DDBJ whole genome shotgun (WGS) entry which is preliminary data.</text>
</comment>
<accession>A0A9X4P5X7</accession>
<evidence type="ECO:0000313" key="1">
    <source>
        <dbReference type="EMBL" id="MDG6145944.1"/>
    </source>
</evidence>
<gene>
    <name evidence="1" type="ORF">NF717_09850</name>
</gene>
<organism evidence="1 2">
    <name type="scientific">Lactococcus formosensis</name>
    <dbReference type="NCBI Taxonomy" id="1281486"/>
    <lineage>
        <taxon>Bacteria</taxon>
        <taxon>Bacillati</taxon>
        <taxon>Bacillota</taxon>
        <taxon>Bacilli</taxon>
        <taxon>Lactobacillales</taxon>
        <taxon>Streptococcaceae</taxon>
        <taxon>Lactococcus</taxon>
    </lineage>
</organism>
<dbReference type="EMBL" id="JAMWFV010000018">
    <property type="protein sequence ID" value="MDG6145944.1"/>
    <property type="molecule type" value="Genomic_DNA"/>
</dbReference>
<dbReference type="RefSeq" id="WP_279360959.1">
    <property type="nucleotide sequence ID" value="NZ_JAMWDZ010000006.1"/>
</dbReference>
<protein>
    <submittedName>
        <fullName evidence="1">Uncharacterized protein</fullName>
    </submittedName>
</protein>
<sequence length="85" mass="10138">MKKQNINQEVRQIILVRYYFKLKKEVKMYVVKMRGGYLCADGGPTKHLKFATTFDIKKKEVAEKWLRSDVSFKAVEKESEEYEQN</sequence>
<reference evidence="1" key="1">
    <citation type="submission" date="2022-06" db="EMBL/GenBank/DDBJ databases">
        <title>Lactococcus from bovine mastitis in China.</title>
        <authorList>
            <person name="Lin Y."/>
            <person name="Han B."/>
        </authorList>
    </citation>
    <scope>NUCLEOTIDE SEQUENCE</scope>
    <source>
        <strain evidence="1">Ningxia-I-26</strain>
    </source>
</reference>
<proteinExistence type="predicted"/>
<dbReference type="Proteomes" id="UP001153199">
    <property type="component" value="Unassembled WGS sequence"/>
</dbReference>
<name>A0A9X4P5X7_9LACT</name>
<keyword evidence="2" id="KW-1185">Reference proteome</keyword>